<feature type="modified residue" description="4-aspartylphosphate" evidence="1">
    <location>
        <position position="60"/>
    </location>
</feature>
<dbReference type="InterPro" id="IPR001789">
    <property type="entry name" value="Sig_transdc_resp-reg_receiver"/>
</dbReference>
<dbReference type="Proteomes" id="UP001069090">
    <property type="component" value="Unassembled WGS sequence"/>
</dbReference>
<protein>
    <submittedName>
        <fullName evidence="3">Response regulator</fullName>
    </submittedName>
</protein>
<accession>A0A9J6RI72</accession>
<dbReference type="InterPro" id="IPR011006">
    <property type="entry name" value="CheY-like_superfamily"/>
</dbReference>
<dbReference type="GO" id="GO:0000160">
    <property type="term" value="P:phosphorelay signal transduction system"/>
    <property type="evidence" value="ECO:0007669"/>
    <property type="project" value="InterPro"/>
</dbReference>
<dbReference type="PANTHER" id="PTHR44520:SF2">
    <property type="entry name" value="RESPONSE REGULATOR RCP1"/>
    <property type="match status" value="1"/>
</dbReference>
<dbReference type="PROSITE" id="PS50110">
    <property type="entry name" value="RESPONSE_REGULATORY"/>
    <property type="match status" value="1"/>
</dbReference>
<feature type="domain" description="Response regulatory" evidence="2">
    <location>
        <begin position="7"/>
        <end position="127"/>
    </location>
</feature>
<organism evidence="3 4">
    <name type="scientific">Dasania phycosphaerae</name>
    <dbReference type="NCBI Taxonomy" id="2950436"/>
    <lineage>
        <taxon>Bacteria</taxon>
        <taxon>Pseudomonadati</taxon>
        <taxon>Pseudomonadota</taxon>
        <taxon>Gammaproteobacteria</taxon>
        <taxon>Cellvibrionales</taxon>
        <taxon>Spongiibacteraceae</taxon>
        <taxon>Dasania</taxon>
    </lineage>
</organism>
<dbReference type="InterPro" id="IPR052893">
    <property type="entry name" value="TCS_response_regulator"/>
</dbReference>
<dbReference type="Pfam" id="PF00072">
    <property type="entry name" value="Response_reg"/>
    <property type="match status" value="1"/>
</dbReference>
<evidence type="ECO:0000259" key="2">
    <source>
        <dbReference type="PROSITE" id="PS50110"/>
    </source>
</evidence>
<dbReference type="SUPFAM" id="SSF52172">
    <property type="entry name" value="CheY-like"/>
    <property type="match status" value="1"/>
</dbReference>
<proteinExistence type="predicted"/>
<sequence length="143" mass="16232">MPNKKISILQIEDDLIDTMEMDRAAEKIQVPCEIYHAKNGAEALTMLRSQITPPHFIFLDINLPQMNGFEFLQALRADERLSKAVVFILSTSSREQDIVLAYQHHVAGYINKDQLENGFADVITMLNAYFSVVSFPNQEPISC</sequence>
<evidence type="ECO:0000256" key="1">
    <source>
        <dbReference type="PROSITE-ProRule" id="PRU00169"/>
    </source>
</evidence>
<dbReference type="SMART" id="SM00448">
    <property type="entry name" value="REC"/>
    <property type="match status" value="1"/>
</dbReference>
<keyword evidence="4" id="KW-1185">Reference proteome</keyword>
<name>A0A9J6RI72_9GAMM</name>
<evidence type="ECO:0000313" key="4">
    <source>
        <dbReference type="Proteomes" id="UP001069090"/>
    </source>
</evidence>
<dbReference type="AlphaFoldDB" id="A0A9J6RI72"/>
<dbReference type="PANTHER" id="PTHR44520">
    <property type="entry name" value="RESPONSE REGULATOR RCP1-RELATED"/>
    <property type="match status" value="1"/>
</dbReference>
<evidence type="ECO:0000313" key="3">
    <source>
        <dbReference type="EMBL" id="MCZ0863911.1"/>
    </source>
</evidence>
<dbReference type="Gene3D" id="3.40.50.2300">
    <property type="match status" value="1"/>
</dbReference>
<keyword evidence="1" id="KW-0597">Phosphoprotein</keyword>
<dbReference type="CDD" id="cd17557">
    <property type="entry name" value="REC_Rcp-like"/>
    <property type="match status" value="1"/>
</dbReference>
<gene>
    <name evidence="3" type="ORF">O0V09_01785</name>
</gene>
<dbReference type="RefSeq" id="WP_258330059.1">
    <property type="nucleotide sequence ID" value="NZ_JAPTGG010000001.1"/>
</dbReference>
<dbReference type="EMBL" id="JAPTGG010000001">
    <property type="protein sequence ID" value="MCZ0863911.1"/>
    <property type="molecule type" value="Genomic_DNA"/>
</dbReference>
<reference evidence="3 4" key="1">
    <citation type="submission" date="2022-12" db="EMBL/GenBank/DDBJ databases">
        <title>Dasania phycosphaerae sp. nov., isolated from particulate material of the south coast of Korea.</title>
        <authorList>
            <person name="Jiang Y."/>
        </authorList>
    </citation>
    <scope>NUCLEOTIDE SEQUENCE [LARGE SCALE GENOMIC DNA]</scope>
    <source>
        <strain evidence="3 4">GY-19</strain>
    </source>
</reference>
<comment type="caution">
    <text evidence="3">The sequence shown here is derived from an EMBL/GenBank/DDBJ whole genome shotgun (WGS) entry which is preliminary data.</text>
</comment>